<organism evidence="1">
    <name type="scientific">Streptomyces sp. SID7958</name>
    <dbReference type="NCBI Taxonomy" id="2706093"/>
    <lineage>
        <taxon>Bacteria</taxon>
        <taxon>Bacillati</taxon>
        <taxon>Actinomycetota</taxon>
        <taxon>Actinomycetes</taxon>
        <taxon>Kitasatosporales</taxon>
        <taxon>Streptomycetaceae</taxon>
        <taxon>Streptomyces</taxon>
    </lineage>
</organism>
<feature type="non-terminal residue" evidence="1">
    <location>
        <position position="1"/>
    </location>
</feature>
<evidence type="ECO:0000313" key="1">
    <source>
        <dbReference type="EMBL" id="NEC80041.1"/>
    </source>
</evidence>
<proteinExistence type="predicted"/>
<sequence length="60" mass="5876">AGGDGTVRAPLSGGSGLAGLRERLAAVGGRLEAGRVGEDRFRLTAEVPLTTDGPVGEAAS</sequence>
<dbReference type="Gene3D" id="3.30.565.10">
    <property type="entry name" value="Histidine kinase-like ATPase, C-terminal domain"/>
    <property type="match status" value="1"/>
</dbReference>
<gene>
    <name evidence="1" type="ORF">G3I38_12510</name>
</gene>
<dbReference type="EMBL" id="JAAGMU010000659">
    <property type="protein sequence ID" value="NEC80041.1"/>
    <property type="molecule type" value="Genomic_DNA"/>
</dbReference>
<accession>A0A6G3U0K7</accession>
<reference evidence="1" key="1">
    <citation type="submission" date="2020-01" db="EMBL/GenBank/DDBJ databases">
        <title>Insect and environment-associated Actinomycetes.</title>
        <authorList>
            <person name="Currrie C."/>
            <person name="Chevrette M."/>
            <person name="Carlson C."/>
            <person name="Stubbendieck R."/>
            <person name="Wendt-Pienkowski E."/>
        </authorList>
    </citation>
    <scope>NUCLEOTIDE SEQUENCE</scope>
    <source>
        <strain evidence="1">SID7958</strain>
    </source>
</reference>
<keyword evidence="1" id="KW-0418">Kinase</keyword>
<dbReference type="AlphaFoldDB" id="A0A6G3U0K7"/>
<dbReference type="InterPro" id="IPR036890">
    <property type="entry name" value="HATPase_C_sf"/>
</dbReference>
<protein>
    <submittedName>
        <fullName evidence="1">Sensor histidine kinase</fullName>
    </submittedName>
</protein>
<keyword evidence="1" id="KW-0808">Transferase</keyword>
<name>A0A6G3U0K7_9ACTN</name>
<dbReference type="GO" id="GO:0016301">
    <property type="term" value="F:kinase activity"/>
    <property type="evidence" value="ECO:0007669"/>
    <property type="project" value="UniProtKB-KW"/>
</dbReference>
<comment type="caution">
    <text evidence="1">The sequence shown here is derived from an EMBL/GenBank/DDBJ whole genome shotgun (WGS) entry which is preliminary data.</text>
</comment>